<dbReference type="InterPro" id="IPR009506">
    <property type="entry name" value="YjiS-like"/>
</dbReference>
<organism evidence="2 3">
    <name type="scientific">Consotaella salsifontis</name>
    <dbReference type="NCBI Taxonomy" id="1365950"/>
    <lineage>
        <taxon>Bacteria</taxon>
        <taxon>Pseudomonadati</taxon>
        <taxon>Pseudomonadota</taxon>
        <taxon>Alphaproteobacteria</taxon>
        <taxon>Hyphomicrobiales</taxon>
        <taxon>Aurantimonadaceae</taxon>
        <taxon>Consotaella</taxon>
    </lineage>
</organism>
<keyword evidence="3" id="KW-1185">Reference proteome</keyword>
<sequence length="80" mass="8942">MESLESYAKPNMPAQWSTPLAGAWFAAVSRLMNRLIRAETNRRGRRALHELPDYLLRDLGLSRSEIDIAVSKGISRSADG</sequence>
<evidence type="ECO:0000259" key="1">
    <source>
        <dbReference type="Pfam" id="PF06568"/>
    </source>
</evidence>
<gene>
    <name evidence="2" type="ORF">SAMN05428963_11728</name>
</gene>
<dbReference type="EMBL" id="FUXL01000017">
    <property type="protein sequence ID" value="SKA34392.1"/>
    <property type="molecule type" value="Genomic_DNA"/>
</dbReference>
<accession>A0A1T4T1V1</accession>
<dbReference type="RefSeq" id="WP_165690905.1">
    <property type="nucleotide sequence ID" value="NZ_FUXL01000017.1"/>
</dbReference>
<dbReference type="AlphaFoldDB" id="A0A1T4T1V1"/>
<protein>
    <submittedName>
        <fullName evidence="2">Uncharacterized conserved protein YjiS, DUF1127 family</fullName>
    </submittedName>
</protein>
<dbReference type="Pfam" id="PF06568">
    <property type="entry name" value="YjiS-like"/>
    <property type="match status" value="1"/>
</dbReference>
<feature type="domain" description="YjiS-like" evidence="1">
    <location>
        <begin position="32"/>
        <end position="67"/>
    </location>
</feature>
<reference evidence="2 3" key="1">
    <citation type="submission" date="2017-02" db="EMBL/GenBank/DDBJ databases">
        <authorList>
            <person name="Peterson S.W."/>
        </authorList>
    </citation>
    <scope>NUCLEOTIDE SEQUENCE [LARGE SCALE GENOMIC DNA]</scope>
    <source>
        <strain evidence="2 3">USBA 369</strain>
    </source>
</reference>
<dbReference type="Proteomes" id="UP000190135">
    <property type="component" value="Unassembled WGS sequence"/>
</dbReference>
<name>A0A1T4T1V1_9HYPH</name>
<proteinExistence type="predicted"/>
<evidence type="ECO:0000313" key="2">
    <source>
        <dbReference type="EMBL" id="SKA34392.1"/>
    </source>
</evidence>
<evidence type="ECO:0000313" key="3">
    <source>
        <dbReference type="Proteomes" id="UP000190135"/>
    </source>
</evidence>